<dbReference type="PRINTS" id="PR00463">
    <property type="entry name" value="EP450I"/>
</dbReference>
<dbReference type="Gene3D" id="1.10.630.10">
    <property type="entry name" value="Cytochrome P450"/>
    <property type="match status" value="1"/>
</dbReference>
<dbReference type="Pfam" id="PF00067">
    <property type="entry name" value="p450"/>
    <property type="match status" value="1"/>
</dbReference>
<evidence type="ECO:0000313" key="15">
    <source>
        <dbReference type="Proteomes" id="UP000193144"/>
    </source>
</evidence>
<evidence type="ECO:0000256" key="11">
    <source>
        <dbReference type="ARBA" id="ARBA00023136"/>
    </source>
</evidence>
<keyword evidence="4 12" id="KW-0349">Heme</keyword>
<evidence type="ECO:0000256" key="9">
    <source>
        <dbReference type="ARBA" id="ARBA00023004"/>
    </source>
</evidence>
<name>A0A1Y1YXH8_9PLEO</name>
<sequence length="527" mass="60846">MVLSSSGQSYLLKMVPQESKEIRGWLTSIPLANSTMFLGFILAYSVGRVIYNLYFHPLARFPGPLLWRSSRLAYVIRMNQGKLAFDVLELYKKYGPVVRIAPNELAFSDADAWKDIYGHRVGATHGAEEMDKFHTFYRTKGEVLSISSGDREYHARLRRQLAYGFSERALREQETMIGGYITLLIKRLRENCVDRERFDPVTGQPAKKEVDMKMWYNWTTFDVIGDLVFGEAFGSLERQKEDPWVEAINGSIRFLGIINGVKHMGLESLFMWLVKLTNVNRAEHDRRMMDKLHRRVSMEKGRPDLIEGLLQKREEWGLSMHHLQANSSSVLIAGSETTSSMLSGVTYLLLTNRDAYERVVREVRTSFNSDDEITLTSVSRLTYMLACLNEALRSYPPVPFGMPRFVPKGGANVSGEFIPEDTVVAVWHWATYHNPKHWTEPFSYKPERFLGDPKYANDRFDVLQPFSMGPRNCIGRHLAYAEMRLVLAQILWNFDMEIVEKSKSWSDHLSYVLWDKPPLYVHLTPRN</sequence>
<keyword evidence="10 13" id="KW-0503">Monooxygenase</keyword>
<evidence type="ECO:0000256" key="13">
    <source>
        <dbReference type="RuleBase" id="RU000461"/>
    </source>
</evidence>
<dbReference type="PANTHER" id="PTHR24305:SF230">
    <property type="entry name" value="P450, PUTATIVE (EUROFUNG)-RELATED"/>
    <property type="match status" value="1"/>
</dbReference>
<evidence type="ECO:0000256" key="2">
    <source>
        <dbReference type="ARBA" id="ARBA00004167"/>
    </source>
</evidence>
<evidence type="ECO:0000256" key="6">
    <source>
        <dbReference type="ARBA" id="ARBA00022723"/>
    </source>
</evidence>
<evidence type="ECO:0000256" key="12">
    <source>
        <dbReference type="PIRSR" id="PIRSR602401-1"/>
    </source>
</evidence>
<dbReference type="CDD" id="cd11058">
    <property type="entry name" value="CYP60B-like"/>
    <property type="match status" value="1"/>
</dbReference>
<dbReference type="PRINTS" id="PR00385">
    <property type="entry name" value="P450"/>
</dbReference>
<keyword evidence="5" id="KW-0812">Transmembrane</keyword>
<dbReference type="GO" id="GO:0016705">
    <property type="term" value="F:oxidoreductase activity, acting on paired donors, with incorporation or reduction of molecular oxygen"/>
    <property type="evidence" value="ECO:0007669"/>
    <property type="project" value="InterPro"/>
</dbReference>
<dbReference type="FunFam" id="1.10.630.10:FF:000047">
    <property type="entry name" value="Cytochrome P450 monooxygenase"/>
    <property type="match status" value="1"/>
</dbReference>
<evidence type="ECO:0000256" key="1">
    <source>
        <dbReference type="ARBA" id="ARBA00001971"/>
    </source>
</evidence>
<dbReference type="InterPro" id="IPR050121">
    <property type="entry name" value="Cytochrome_P450_monoxygenase"/>
</dbReference>
<evidence type="ECO:0000256" key="7">
    <source>
        <dbReference type="ARBA" id="ARBA00022989"/>
    </source>
</evidence>
<dbReference type="InterPro" id="IPR001128">
    <property type="entry name" value="Cyt_P450"/>
</dbReference>
<dbReference type="GO" id="GO:0005506">
    <property type="term" value="F:iron ion binding"/>
    <property type="evidence" value="ECO:0007669"/>
    <property type="project" value="InterPro"/>
</dbReference>
<comment type="cofactor">
    <cofactor evidence="1 12">
        <name>heme</name>
        <dbReference type="ChEBI" id="CHEBI:30413"/>
    </cofactor>
</comment>
<evidence type="ECO:0000256" key="8">
    <source>
        <dbReference type="ARBA" id="ARBA00023002"/>
    </source>
</evidence>
<evidence type="ECO:0000256" key="10">
    <source>
        <dbReference type="ARBA" id="ARBA00023033"/>
    </source>
</evidence>
<keyword evidence="6 12" id="KW-0479">Metal-binding</keyword>
<comment type="subcellular location">
    <subcellularLocation>
        <location evidence="2">Membrane</location>
        <topology evidence="2">Single-pass membrane protein</topology>
    </subcellularLocation>
</comment>
<dbReference type="EMBL" id="MCFA01000154">
    <property type="protein sequence ID" value="ORY02752.1"/>
    <property type="molecule type" value="Genomic_DNA"/>
</dbReference>
<dbReference type="PANTHER" id="PTHR24305">
    <property type="entry name" value="CYTOCHROME P450"/>
    <property type="match status" value="1"/>
</dbReference>
<dbReference type="InterPro" id="IPR002401">
    <property type="entry name" value="Cyt_P450_E_grp-I"/>
</dbReference>
<dbReference type="Proteomes" id="UP000193144">
    <property type="component" value="Unassembled WGS sequence"/>
</dbReference>
<evidence type="ECO:0000313" key="14">
    <source>
        <dbReference type="EMBL" id="ORY02752.1"/>
    </source>
</evidence>
<dbReference type="GO" id="GO:0004497">
    <property type="term" value="F:monooxygenase activity"/>
    <property type="evidence" value="ECO:0007669"/>
    <property type="project" value="UniProtKB-KW"/>
</dbReference>
<evidence type="ECO:0000256" key="4">
    <source>
        <dbReference type="ARBA" id="ARBA00022617"/>
    </source>
</evidence>
<protein>
    <submittedName>
        <fullName evidence="14">Putative cytochrome P450</fullName>
    </submittedName>
</protein>
<keyword evidence="8 13" id="KW-0560">Oxidoreductase</keyword>
<keyword evidence="11" id="KW-0472">Membrane</keyword>
<dbReference type="AlphaFoldDB" id="A0A1Y1YXH8"/>
<feature type="binding site" description="axial binding residue" evidence="12">
    <location>
        <position position="473"/>
    </location>
    <ligand>
        <name>heme</name>
        <dbReference type="ChEBI" id="CHEBI:30413"/>
    </ligand>
    <ligandPart>
        <name>Fe</name>
        <dbReference type="ChEBI" id="CHEBI:18248"/>
    </ligandPart>
</feature>
<evidence type="ECO:0000256" key="3">
    <source>
        <dbReference type="ARBA" id="ARBA00010617"/>
    </source>
</evidence>
<keyword evidence="7" id="KW-1133">Transmembrane helix</keyword>
<dbReference type="OrthoDB" id="1470350at2759"/>
<reference evidence="14 15" key="1">
    <citation type="submission" date="2016-07" db="EMBL/GenBank/DDBJ databases">
        <title>Pervasive Adenine N6-methylation of Active Genes in Fungi.</title>
        <authorList>
            <consortium name="DOE Joint Genome Institute"/>
            <person name="Mondo S.J."/>
            <person name="Dannebaum R.O."/>
            <person name="Kuo R.C."/>
            <person name="Labutti K."/>
            <person name="Haridas S."/>
            <person name="Kuo A."/>
            <person name="Salamov A."/>
            <person name="Ahrendt S.R."/>
            <person name="Lipzen A."/>
            <person name="Sullivan W."/>
            <person name="Andreopoulos W.B."/>
            <person name="Clum A."/>
            <person name="Lindquist E."/>
            <person name="Daum C."/>
            <person name="Ramamoorthy G.K."/>
            <person name="Gryganskyi A."/>
            <person name="Culley D."/>
            <person name="Magnuson J.K."/>
            <person name="James T.Y."/>
            <person name="O'Malley M.A."/>
            <person name="Stajich J.E."/>
            <person name="Spatafora J.W."/>
            <person name="Visel A."/>
            <person name="Grigoriev I.V."/>
        </authorList>
    </citation>
    <scope>NUCLEOTIDE SEQUENCE [LARGE SCALE GENOMIC DNA]</scope>
    <source>
        <strain evidence="14 15">CBS 115471</strain>
    </source>
</reference>
<dbReference type="SUPFAM" id="SSF48264">
    <property type="entry name" value="Cytochrome P450"/>
    <property type="match status" value="1"/>
</dbReference>
<dbReference type="InterPro" id="IPR036396">
    <property type="entry name" value="Cyt_P450_sf"/>
</dbReference>
<dbReference type="PROSITE" id="PS00086">
    <property type="entry name" value="CYTOCHROME_P450"/>
    <property type="match status" value="1"/>
</dbReference>
<keyword evidence="9 12" id="KW-0408">Iron</keyword>
<proteinExistence type="inferred from homology"/>
<dbReference type="STRING" id="1231657.A0A1Y1YXH8"/>
<comment type="similarity">
    <text evidence="3 13">Belongs to the cytochrome P450 family.</text>
</comment>
<keyword evidence="15" id="KW-1185">Reference proteome</keyword>
<dbReference type="GO" id="GO:0016020">
    <property type="term" value="C:membrane"/>
    <property type="evidence" value="ECO:0007669"/>
    <property type="project" value="UniProtKB-SubCell"/>
</dbReference>
<accession>A0A1Y1YXH8</accession>
<comment type="caution">
    <text evidence="14">The sequence shown here is derived from an EMBL/GenBank/DDBJ whole genome shotgun (WGS) entry which is preliminary data.</text>
</comment>
<dbReference type="GO" id="GO:0009403">
    <property type="term" value="P:toxin biosynthetic process"/>
    <property type="evidence" value="ECO:0007669"/>
    <property type="project" value="UniProtKB-ARBA"/>
</dbReference>
<dbReference type="GO" id="GO:0020037">
    <property type="term" value="F:heme binding"/>
    <property type="evidence" value="ECO:0007669"/>
    <property type="project" value="InterPro"/>
</dbReference>
<organism evidence="14 15">
    <name type="scientific">Clohesyomyces aquaticus</name>
    <dbReference type="NCBI Taxonomy" id="1231657"/>
    <lineage>
        <taxon>Eukaryota</taxon>
        <taxon>Fungi</taxon>
        <taxon>Dikarya</taxon>
        <taxon>Ascomycota</taxon>
        <taxon>Pezizomycotina</taxon>
        <taxon>Dothideomycetes</taxon>
        <taxon>Pleosporomycetidae</taxon>
        <taxon>Pleosporales</taxon>
        <taxon>Lindgomycetaceae</taxon>
        <taxon>Clohesyomyces</taxon>
    </lineage>
</organism>
<gene>
    <name evidence="14" type="ORF">BCR34DRAFT_676184</name>
</gene>
<evidence type="ECO:0000256" key="5">
    <source>
        <dbReference type="ARBA" id="ARBA00022692"/>
    </source>
</evidence>
<dbReference type="InterPro" id="IPR017972">
    <property type="entry name" value="Cyt_P450_CS"/>
</dbReference>